<evidence type="ECO:0000256" key="3">
    <source>
        <dbReference type="ARBA" id="ARBA00005043"/>
    </source>
</evidence>
<name>A0A0L7LVL0_OPEBR</name>
<dbReference type="EMBL" id="JTDY01000008">
    <property type="protein sequence ID" value="KOB79475.1"/>
    <property type="molecule type" value="Genomic_DNA"/>
</dbReference>
<feature type="transmembrane region" description="Helical" evidence="9">
    <location>
        <begin position="380"/>
        <end position="399"/>
    </location>
</feature>
<keyword evidence="9" id="KW-0472">Membrane</keyword>
<feature type="non-terminal residue" evidence="10">
    <location>
        <position position="1"/>
    </location>
</feature>
<protein>
    <recommendedName>
        <fullName evidence="5">Elongator complex protein 4</fullName>
    </recommendedName>
</protein>
<keyword evidence="9" id="KW-0812">Transmembrane</keyword>
<feature type="transmembrane region" description="Helical" evidence="9">
    <location>
        <begin position="247"/>
        <end position="270"/>
    </location>
</feature>
<dbReference type="Gene3D" id="3.40.50.300">
    <property type="entry name" value="P-loop containing nucleotide triphosphate hydrolases"/>
    <property type="match status" value="2"/>
</dbReference>
<comment type="subcellular location">
    <subcellularLocation>
        <location evidence="2">Cytoplasm</location>
    </subcellularLocation>
    <subcellularLocation>
        <location evidence="1">Nucleus</location>
    </subcellularLocation>
</comment>
<keyword evidence="7" id="KW-0819">tRNA processing</keyword>
<organism evidence="10 11">
    <name type="scientific">Operophtera brumata</name>
    <name type="common">Winter moth</name>
    <name type="synonym">Phalaena brumata</name>
    <dbReference type="NCBI Taxonomy" id="104452"/>
    <lineage>
        <taxon>Eukaryota</taxon>
        <taxon>Metazoa</taxon>
        <taxon>Ecdysozoa</taxon>
        <taxon>Arthropoda</taxon>
        <taxon>Hexapoda</taxon>
        <taxon>Insecta</taxon>
        <taxon>Pterygota</taxon>
        <taxon>Neoptera</taxon>
        <taxon>Endopterygota</taxon>
        <taxon>Lepidoptera</taxon>
        <taxon>Glossata</taxon>
        <taxon>Ditrysia</taxon>
        <taxon>Geometroidea</taxon>
        <taxon>Geometridae</taxon>
        <taxon>Larentiinae</taxon>
        <taxon>Operophtera</taxon>
    </lineage>
</organism>
<reference evidence="10 11" key="1">
    <citation type="journal article" date="2015" name="Genome Biol. Evol.">
        <title>The genome of winter moth (Operophtera brumata) provides a genomic perspective on sexual dimorphism and phenology.</title>
        <authorList>
            <person name="Derks M.F."/>
            <person name="Smit S."/>
            <person name="Salis L."/>
            <person name="Schijlen E."/>
            <person name="Bossers A."/>
            <person name="Mateman C."/>
            <person name="Pijl A.S."/>
            <person name="de Ridder D."/>
            <person name="Groenen M.A."/>
            <person name="Visser M.E."/>
            <person name="Megens H.J."/>
        </authorList>
    </citation>
    <scope>NUCLEOTIDE SEQUENCE [LARGE SCALE GENOMIC DNA]</scope>
    <source>
        <strain evidence="10">WM2013NL</strain>
        <tissue evidence="10">Head and thorax</tissue>
    </source>
</reference>
<evidence type="ECO:0000313" key="10">
    <source>
        <dbReference type="EMBL" id="KOB79475.1"/>
    </source>
</evidence>
<evidence type="ECO:0000313" key="11">
    <source>
        <dbReference type="Proteomes" id="UP000037510"/>
    </source>
</evidence>
<comment type="pathway">
    <text evidence="3">tRNA modification; 5-methoxycarbonylmethyl-2-thiouridine-tRNA biosynthesis.</text>
</comment>
<dbReference type="GO" id="GO:0033588">
    <property type="term" value="C:elongator holoenzyme complex"/>
    <property type="evidence" value="ECO:0007669"/>
    <property type="project" value="InterPro"/>
</dbReference>
<evidence type="ECO:0000256" key="1">
    <source>
        <dbReference type="ARBA" id="ARBA00004123"/>
    </source>
</evidence>
<dbReference type="Pfam" id="PF05625">
    <property type="entry name" value="PAXNEB"/>
    <property type="match status" value="2"/>
</dbReference>
<keyword evidence="6" id="KW-0963">Cytoplasm</keyword>
<dbReference type="STRING" id="104452.A0A0L7LVL0"/>
<keyword evidence="11" id="KW-1185">Reference proteome</keyword>
<keyword evidence="8" id="KW-0539">Nucleus</keyword>
<dbReference type="InterPro" id="IPR008728">
    <property type="entry name" value="Elongator_complex_protein_4"/>
</dbReference>
<proteinExistence type="inferred from homology"/>
<gene>
    <name evidence="10" type="ORF">OBRU01_00190</name>
</gene>
<dbReference type="UniPathway" id="UPA00988"/>
<evidence type="ECO:0000256" key="4">
    <source>
        <dbReference type="ARBA" id="ARBA00007573"/>
    </source>
</evidence>
<dbReference type="PANTHER" id="PTHR12896:SF1">
    <property type="entry name" value="ELONGATOR COMPLEX PROTEIN 4"/>
    <property type="match status" value="1"/>
</dbReference>
<dbReference type="GO" id="GO:0005737">
    <property type="term" value="C:cytoplasm"/>
    <property type="evidence" value="ECO:0007669"/>
    <property type="project" value="UniProtKB-SubCell"/>
</dbReference>
<evidence type="ECO:0000256" key="8">
    <source>
        <dbReference type="ARBA" id="ARBA00023242"/>
    </source>
</evidence>
<dbReference type="Proteomes" id="UP000037510">
    <property type="component" value="Unassembled WGS sequence"/>
</dbReference>
<evidence type="ECO:0000256" key="9">
    <source>
        <dbReference type="SAM" id="Phobius"/>
    </source>
</evidence>
<accession>A0A0L7LVL0</accession>
<dbReference type="AlphaFoldDB" id="A0A0L7LVL0"/>
<dbReference type="PANTHER" id="PTHR12896">
    <property type="entry name" value="PAX6 NEIGHBOR PROTEIN PAXNEB"/>
    <property type="match status" value="1"/>
</dbReference>
<sequence length="464" mass="51452">VTCKHALFVASADDNPQDVVSELPLPCIATPDEEVKDILPPTTGIDKMKIAWRYEGLSQVESSFGSNSVFGHHFDLSRHIDAETIKNIITKDEFKSNSKNSNILRISIKSLGSPIWLGMDCDEDSSSYGQDLMKFIRETNPVYKDYHGLFHITKLSAMHSLVPYVPPSLDMAFKLKRKKFLIEKLHLPPELEETSEREQDDITAIPKAQACGFVEVVCGFFLLSDSKRILLSRLLASPESGLDQPPFYYLALAFLAAGLTICATSALGCWATYMPGYAILSIYFLIVLSLLVGQSAAGVLAMMWAQCAGLASTRGGSVAALQAYYALKCCGITDARNYDMSVWQLRRLGPRGMSVPLSCCVQLDDASYLNPAPVNSSRCIFVTALLKLAVLLSTVFSCIRLKRRRQVTHSVTMTIKDKNENIYEGRMASTNGDPITAKYIQPNNFYSPRARNPRIFPNKPNEMV</sequence>
<dbReference type="GO" id="GO:0002098">
    <property type="term" value="P:tRNA wobble uridine modification"/>
    <property type="evidence" value="ECO:0007669"/>
    <property type="project" value="InterPro"/>
</dbReference>
<evidence type="ECO:0000256" key="7">
    <source>
        <dbReference type="ARBA" id="ARBA00022694"/>
    </source>
</evidence>
<comment type="caution">
    <text evidence="10">The sequence shown here is derived from an EMBL/GenBank/DDBJ whole genome shotgun (WGS) entry which is preliminary data.</text>
</comment>
<feature type="transmembrane region" description="Helical" evidence="9">
    <location>
        <begin position="282"/>
        <end position="305"/>
    </location>
</feature>
<comment type="similarity">
    <text evidence="4">Belongs to the ELP4 family.</text>
</comment>
<keyword evidence="9" id="KW-1133">Transmembrane helix</keyword>
<evidence type="ECO:0000256" key="5">
    <source>
        <dbReference type="ARBA" id="ARBA00020265"/>
    </source>
</evidence>
<evidence type="ECO:0000256" key="2">
    <source>
        <dbReference type="ARBA" id="ARBA00004496"/>
    </source>
</evidence>
<evidence type="ECO:0000256" key="6">
    <source>
        <dbReference type="ARBA" id="ARBA00022490"/>
    </source>
</evidence>
<dbReference type="InterPro" id="IPR027417">
    <property type="entry name" value="P-loop_NTPase"/>
</dbReference>
<feature type="non-terminal residue" evidence="10">
    <location>
        <position position="464"/>
    </location>
</feature>
<dbReference type="GO" id="GO:0008023">
    <property type="term" value="C:transcription elongation factor complex"/>
    <property type="evidence" value="ECO:0007669"/>
    <property type="project" value="TreeGrafter"/>
</dbReference>